<dbReference type="AlphaFoldDB" id="A0A7W9LPN0"/>
<reference evidence="4 5" key="1">
    <citation type="submission" date="2020-08" db="EMBL/GenBank/DDBJ databases">
        <title>Sequencing the genomes of 1000 actinobacteria strains.</title>
        <authorList>
            <person name="Klenk H.-P."/>
        </authorList>
    </citation>
    <scope>NUCLEOTIDE SEQUENCE [LARGE SCALE GENOMIC DNA]</scope>
    <source>
        <strain evidence="4 5">DSM 102122</strain>
    </source>
</reference>
<evidence type="ECO:0000259" key="3">
    <source>
        <dbReference type="Pfam" id="PF08338"/>
    </source>
</evidence>
<evidence type="ECO:0000259" key="2">
    <source>
        <dbReference type="Pfam" id="PF01370"/>
    </source>
</evidence>
<dbReference type="InterPro" id="IPR036291">
    <property type="entry name" value="NAD(P)-bd_dom_sf"/>
</dbReference>
<comment type="caution">
    <text evidence="4">The sequence shown here is derived from an EMBL/GenBank/DDBJ whole genome shotgun (WGS) entry which is preliminary data.</text>
</comment>
<name>A0A7W9LPN0_9ACTN</name>
<dbReference type="InterPro" id="IPR010099">
    <property type="entry name" value="SDR39U1"/>
</dbReference>
<dbReference type="Pfam" id="PF08338">
    <property type="entry name" value="DUF1731"/>
    <property type="match status" value="1"/>
</dbReference>
<dbReference type="EMBL" id="JACHMM010000001">
    <property type="protein sequence ID" value="MBB5791560.1"/>
    <property type="molecule type" value="Genomic_DNA"/>
</dbReference>
<feature type="domain" description="DUF1731" evidence="3">
    <location>
        <begin position="249"/>
        <end position="293"/>
    </location>
</feature>
<organism evidence="4 5">
    <name type="scientific">Jiangella mangrovi</name>
    <dbReference type="NCBI Taxonomy" id="1524084"/>
    <lineage>
        <taxon>Bacteria</taxon>
        <taxon>Bacillati</taxon>
        <taxon>Actinomycetota</taxon>
        <taxon>Actinomycetes</taxon>
        <taxon>Jiangellales</taxon>
        <taxon>Jiangellaceae</taxon>
        <taxon>Jiangella</taxon>
    </lineage>
</organism>
<dbReference type="Proteomes" id="UP000542813">
    <property type="component" value="Unassembled WGS sequence"/>
</dbReference>
<dbReference type="InterPro" id="IPR001509">
    <property type="entry name" value="Epimerase_deHydtase"/>
</dbReference>
<comment type="similarity">
    <text evidence="1">Belongs to the NAD(P)-dependent epimerase/dehydratase family. SDR39U1 subfamily.</text>
</comment>
<gene>
    <name evidence="4" type="ORF">HD601_006135</name>
</gene>
<dbReference type="InterPro" id="IPR013549">
    <property type="entry name" value="DUF1731"/>
</dbReference>
<dbReference type="SUPFAM" id="SSF51735">
    <property type="entry name" value="NAD(P)-binding Rossmann-fold domains"/>
    <property type="match status" value="1"/>
</dbReference>
<dbReference type="NCBIfam" id="TIGR01777">
    <property type="entry name" value="yfcH"/>
    <property type="match status" value="1"/>
</dbReference>
<feature type="domain" description="NAD-dependent epimerase/dehydratase" evidence="2">
    <location>
        <begin position="3"/>
        <end position="222"/>
    </location>
</feature>
<evidence type="ECO:0000256" key="1">
    <source>
        <dbReference type="ARBA" id="ARBA00009353"/>
    </source>
</evidence>
<accession>A0A7W9LPN0</accession>
<sequence length="299" mass="31870">MRVAVAGSSGFIGTALVAGLSAAGHEVVRLVRHRPAAANEAQWDPEQGVVPLARLAGVEAVVHLGGINVGSRRWTRRFKKQLHHSRIRSTTVLASALTGLATRPRVFVSASAMGFYGPDRGREVLDEESEPGDGFLARLCQDWEHAAAPARAADIAVCHPRFGLVIGPGGGALKPLLPLFRLGLGGHFGTGEQFWSPVSLHDVVRALRFMVEQHGCVGPYNVCCPAPVSNGEFSRVLADELHRPRLLPVPGIGLQVALGEASSELLGSLRILPTRLTEAGFAFDHPDTRAIIKAALPRN</sequence>
<protein>
    <submittedName>
        <fullName evidence="4">Uncharacterized protein (TIGR01777 family)</fullName>
    </submittedName>
</protein>
<evidence type="ECO:0000313" key="5">
    <source>
        <dbReference type="Proteomes" id="UP000542813"/>
    </source>
</evidence>
<dbReference type="RefSeq" id="WP_184828427.1">
    <property type="nucleotide sequence ID" value="NZ_JACHMM010000001.1"/>
</dbReference>
<dbReference type="Pfam" id="PF01370">
    <property type="entry name" value="Epimerase"/>
    <property type="match status" value="1"/>
</dbReference>
<dbReference type="PANTHER" id="PTHR11092">
    <property type="entry name" value="SUGAR NUCLEOTIDE EPIMERASE RELATED"/>
    <property type="match status" value="1"/>
</dbReference>
<dbReference type="Gene3D" id="3.40.50.720">
    <property type="entry name" value="NAD(P)-binding Rossmann-like Domain"/>
    <property type="match status" value="1"/>
</dbReference>
<evidence type="ECO:0000313" key="4">
    <source>
        <dbReference type="EMBL" id="MBB5791560.1"/>
    </source>
</evidence>
<dbReference type="PANTHER" id="PTHR11092:SF0">
    <property type="entry name" value="EPIMERASE FAMILY PROTEIN SDR39U1"/>
    <property type="match status" value="1"/>
</dbReference>
<keyword evidence="5" id="KW-1185">Reference proteome</keyword>
<proteinExistence type="inferred from homology"/>